<proteinExistence type="inferred from homology"/>
<dbReference type="Proteomes" id="UP000182373">
    <property type="component" value="Chromosome"/>
</dbReference>
<dbReference type="PANTHER" id="PTHR22777:SF17">
    <property type="entry name" value="UPF0053 PROTEIN SLL0260"/>
    <property type="match status" value="1"/>
</dbReference>
<dbReference type="InterPro" id="IPR046342">
    <property type="entry name" value="CBS_dom_sf"/>
</dbReference>
<accession>A0AAC9K6V7</accession>
<gene>
    <name evidence="13" type="ORF">GbCGDNIH9_0977</name>
</gene>
<dbReference type="Pfam" id="PF00571">
    <property type="entry name" value="CBS"/>
    <property type="match status" value="1"/>
</dbReference>
<protein>
    <submittedName>
        <fullName evidence="13">Magnesium and cobalt efflux protein corC-like protein</fullName>
    </submittedName>
</protein>
<keyword evidence="5 9" id="KW-1133">Transmembrane helix</keyword>
<feature type="domain" description="CNNM transmembrane" evidence="12">
    <location>
        <begin position="1"/>
        <end position="201"/>
    </location>
</feature>
<evidence type="ECO:0000259" key="11">
    <source>
        <dbReference type="PROSITE" id="PS51371"/>
    </source>
</evidence>
<dbReference type="GO" id="GO:0050660">
    <property type="term" value="F:flavin adenine dinucleotide binding"/>
    <property type="evidence" value="ECO:0007669"/>
    <property type="project" value="InterPro"/>
</dbReference>
<evidence type="ECO:0000256" key="1">
    <source>
        <dbReference type="ARBA" id="ARBA00004141"/>
    </source>
</evidence>
<dbReference type="InterPro" id="IPR016169">
    <property type="entry name" value="FAD-bd_PCMH_sub2"/>
</dbReference>
<evidence type="ECO:0000256" key="7">
    <source>
        <dbReference type="ARBA" id="ARBA00023136"/>
    </source>
</evidence>
<dbReference type="SUPFAM" id="SSF54631">
    <property type="entry name" value="CBS-domain pair"/>
    <property type="match status" value="1"/>
</dbReference>
<feature type="transmembrane region" description="Helical" evidence="10">
    <location>
        <begin position="104"/>
        <end position="124"/>
    </location>
</feature>
<dbReference type="PANTHER" id="PTHR22777">
    <property type="entry name" value="HEMOLYSIN-RELATED"/>
    <property type="match status" value="1"/>
</dbReference>
<evidence type="ECO:0000313" key="13">
    <source>
        <dbReference type="EMBL" id="APH54271.1"/>
    </source>
</evidence>
<dbReference type="CDD" id="cd04590">
    <property type="entry name" value="CBS_pair_CorC_HlyC_assoc"/>
    <property type="match status" value="1"/>
</dbReference>
<feature type="domain" description="CBS" evidence="11">
    <location>
        <begin position="220"/>
        <end position="279"/>
    </location>
</feature>
<dbReference type="EMBL" id="CP018191">
    <property type="protein sequence ID" value="APH54271.1"/>
    <property type="molecule type" value="Genomic_DNA"/>
</dbReference>
<dbReference type="InterPro" id="IPR005170">
    <property type="entry name" value="Transptr-assoc_dom"/>
</dbReference>
<dbReference type="InterPro" id="IPR036318">
    <property type="entry name" value="FAD-bd_PCMH-like_sf"/>
</dbReference>
<reference evidence="14" key="1">
    <citation type="submission" date="2016-11" db="EMBL/GenBank/DDBJ databases">
        <title>Comparative genomic and phenotypic analysis of Granulibacter bethesdensis clinical isolates from patients with chronic granulomatous disease.</title>
        <authorList>
            <person name="Zarember K.A."/>
            <person name="Porcella S.F."/>
            <person name="Chu J."/>
            <person name="Ding L."/>
            <person name="Dahlstrom E."/>
            <person name="Barbian K."/>
            <person name="Martens C."/>
            <person name="Sykora L."/>
            <person name="Kramer S."/>
            <person name="Pettinato A.M."/>
            <person name="Hong H."/>
            <person name="Wald G."/>
            <person name="Berg L.J."/>
            <person name="Rogge L.S."/>
            <person name="Greenberg D.E."/>
            <person name="Falcone E.L."/>
            <person name="Neves J.F."/>
            <person name="Simoes M.J."/>
            <person name="Casal M."/>
            <person name="Rodriguez-Lopez F.C."/>
            <person name="Zelazny A."/>
            <person name="Gallin J.I."/>
            <person name="Holland S.M."/>
        </authorList>
    </citation>
    <scope>NUCLEOTIDE SEQUENCE [LARGE SCALE GENOMIC DNA]</scope>
    <source>
        <strain evidence="14">NIH9.1</strain>
    </source>
</reference>
<keyword evidence="7 9" id="KW-0472">Membrane</keyword>
<evidence type="ECO:0000256" key="9">
    <source>
        <dbReference type="PROSITE-ProRule" id="PRU01193"/>
    </source>
</evidence>
<dbReference type="SMART" id="SM01091">
    <property type="entry name" value="CorC_HlyC"/>
    <property type="match status" value="1"/>
</dbReference>
<evidence type="ECO:0000256" key="5">
    <source>
        <dbReference type="ARBA" id="ARBA00022989"/>
    </source>
</evidence>
<evidence type="ECO:0000259" key="12">
    <source>
        <dbReference type="PROSITE" id="PS51846"/>
    </source>
</evidence>
<dbReference type="InterPro" id="IPR000644">
    <property type="entry name" value="CBS_dom"/>
</dbReference>
<dbReference type="InterPro" id="IPR002550">
    <property type="entry name" value="CNNM"/>
</dbReference>
<evidence type="ECO:0000256" key="10">
    <source>
        <dbReference type="SAM" id="Phobius"/>
    </source>
</evidence>
<evidence type="ECO:0000256" key="3">
    <source>
        <dbReference type="ARBA" id="ARBA00022692"/>
    </source>
</evidence>
<feature type="domain" description="CBS" evidence="11">
    <location>
        <begin position="284"/>
        <end position="341"/>
    </location>
</feature>
<evidence type="ECO:0000256" key="4">
    <source>
        <dbReference type="ARBA" id="ARBA00022737"/>
    </source>
</evidence>
<dbReference type="PROSITE" id="PS51846">
    <property type="entry name" value="CNNM"/>
    <property type="match status" value="1"/>
</dbReference>
<dbReference type="Pfam" id="PF03471">
    <property type="entry name" value="CorC_HlyC"/>
    <property type="match status" value="1"/>
</dbReference>
<dbReference type="SMART" id="SM00116">
    <property type="entry name" value="CBS"/>
    <property type="match status" value="2"/>
</dbReference>
<keyword evidence="6 8" id="KW-0129">CBS domain</keyword>
<evidence type="ECO:0000256" key="6">
    <source>
        <dbReference type="ARBA" id="ARBA00023122"/>
    </source>
</evidence>
<dbReference type="GO" id="GO:0005886">
    <property type="term" value="C:plasma membrane"/>
    <property type="evidence" value="ECO:0007669"/>
    <property type="project" value="TreeGrafter"/>
</dbReference>
<comment type="similarity">
    <text evidence="2">Belongs to the UPF0053 family. Hemolysin C subfamily.</text>
</comment>
<comment type="subcellular location">
    <subcellularLocation>
        <location evidence="1">Membrane</location>
        <topology evidence="1">Multi-pass membrane protein</topology>
    </subcellularLocation>
</comment>
<evidence type="ECO:0000256" key="2">
    <source>
        <dbReference type="ARBA" id="ARBA00006446"/>
    </source>
</evidence>
<keyword evidence="3 9" id="KW-0812">Transmembrane</keyword>
<dbReference type="AlphaFoldDB" id="A0AAC9K6V7"/>
<sequence>MMTILVEFLIVLLLILLNGLFAMAELALVSARRARLSVMEQKGIPTATLARELAEDPHRFLPTVQVGITLVAILSGTFGGARIADHLARYLDMIPMLARFSNDIALLIVVVVITYLTMVLGELVPKQLALLGPEEVAVRVARPVAWLAKVTGPAVWLLGYSSSVVLSLFGLTRSSQPQVTEEELKALLAEGTQAGVLETEERAMIERVLRLADKPVRALMTPRNEIAWIDRSDTEEDIIAAVKEAPHSRLVVCEGSIDNVVGVVQAKHILDRLLDGQPLSIGASLRQPMVVPDTVTALGALERLKSDTLGLALVMDEYGSFEGVVTAADVLKAIVGEAGDSTRTSSQTPDALPGTMVLDGMMAADELKSRLSLPELPAEGSYHTAAGLVLAILRRVPKTGDRIAFAGWTFEVLEMDGRRVARLRASRDTLAEG</sequence>
<organism evidence="13 14">
    <name type="scientific">Granulibacter bethesdensis</name>
    <dbReference type="NCBI Taxonomy" id="364410"/>
    <lineage>
        <taxon>Bacteria</taxon>
        <taxon>Pseudomonadati</taxon>
        <taxon>Pseudomonadota</taxon>
        <taxon>Alphaproteobacteria</taxon>
        <taxon>Acetobacterales</taxon>
        <taxon>Acetobacteraceae</taxon>
        <taxon>Granulibacter</taxon>
    </lineage>
</organism>
<evidence type="ECO:0000256" key="8">
    <source>
        <dbReference type="PROSITE-ProRule" id="PRU00703"/>
    </source>
</evidence>
<feature type="transmembrane region" description="Helical" evidence="10">
    <location>
        <begin position="64"/>
        <end position="84"/>
    </location>
</feature>
<keyword evidence="4" id="KW-0677">Repeat</keyword>
<name>A0AAC9K6V7_9PROT</name>
<dbReference type="InterPro" id="IPR044751">
    <property type="entry name" value="Ion_transp-like_CBS"/>
</dbReference>
<evidence type="ECO:0000313" key="14">
    <source>
        <dbReference type="Proteomes" id="UP000182373"/>
    </source>
</evidence>
<dbReference type="Pfam" id="PF01595">
    <property type="entry name" value="CNNM"/>
    <property type="match status" value="1"/>
</dbReference>
<dbReference type="Gene3D" id="3.10.580.10">
    <property type="entry name" value="CBS-domain"/>
    <property type="match status" value="1"/>
</dbReference>
<dbReference type="SUPFAM" id="SSF56176">
    <property type="entry name" value="FAD-binding/transporter-associated domain-like"/>
    <property type="match status" value="1"/>
</dbReference>
<dbReference type="Gene3D" id="3.30.465.10">
    <property type="match status" value="1"/>
</dbReference>
<dbReference type="PROSITE" id="PS51371">
    <property type="entry name" value="CBS"/>
    <property type="match status" value="2"/>
</dbReference>